<keyword evidence="2 10" id="KW-0436">Ligase</keyword>
<comment type="pathway">
    <text evidence="10 11">Cell wall biogenesis; peptidoglycan biosynthesis.</text>
</comment>
<gene>
    <name evidence="10" type="primary">murF</name>
    <name evidence="15" type="ORF">ERX29_06495</name>
</gene>
<proteinExistence type="inferred from homology"/>
<keyword evidence="3 10" id="KW-0132">Cell division</keyword>
<evidence type="ECO:0000256" key="3">
    <source>
        <dbReference type="ARBA" id="ARBA00022618"/>
    </source>
</evidence>
<dbReference type="SUPFAM" id="SSF53623">
    <property type="entry name" value="MurD-like peptide ligases, catalytic domain"/>
    <property type="match status" value="1"/>
</dbReference>
<dbReference type="SUPFAM" id="SSF63418">
    <property type="entry name" value="MurE/MurF N-terminal domain"/>
    <property type="match status" value="1"/>
</dbReference>
<comment type="similarity">
    <text evidence="10">Belongs to the MurCDEF family. MurF subfamily.</text>
</comment>
<sequence>MIKRTLHEIAQMAGGTLNENYGAVEVAGVAIDSRKIENSVLFIPFKGEHTDGHRFVKQAISDGAAASFWQNDVPDAPADIPLIIVDDCLTALQHLSKSYLKEVKPKVIGITGSNGKTTAKDMVSAVLSPKFKVKKTIGNYNNEIGLPLTICQLDEDTEISILEMGMSGFGEIAFLSKLAEPDIAVITNIGESHMRDLGSKEGIAKAKFEITEGLKDLFIYDGDESLLKPLAEAFDGNKAALGLNEDNQHRVTHIETTDGQIHFTVTPGSTVFTVPMLGIHNARNAAIAILIGRYFGLTDEVINHHLQQLEMTGMRMEQVDGPNGSLLINDAYNASPTSMKAAIDTVESMSGEKYIVLGDVLELGNDEEHYHREVGKYFAGKKMTVLTTGNAAKYIRDEAAVFTDAHHFEEKEAVAEFLKPQLNKDTVVLFKASRGIALETVIENILQ</sequence>
<comment type="catalytic activity">
    <reaction evidence="10 11">
        <text>D-alanyl-D-alanine + UDP-N-acetyl-alpha-D-muramoyl-L-alanyl-gamma-D-glutamyl-meso-2,6-diaminopimelate + ATP = UDP-N-acetyl-alpha-D-muramoyl-L-alanyl-gamma-D-glutamyl-meso-2,6-diaminopimeloyl-D-alanyl-D-alanine + ADP + phosphate + H(+)</text>
        <dbReference type="Rhea" id="RHEA:28374"/>
        <dbReference type="ChEBI" id="CHEBI:15378"/>
        <dbReference type="ChEBI" id="CHEBI:30616"/>
        <dbReference type="ChEBI" id="CHEBI:43474"/>
        <dbReference type="ChEBI" id="CHEBI:57822"/>
        <dbReference type="ChEBI" id="CHEBI:61386"/>
        <dbReference type="ChEBI" id="CHEBI:83905"/>
        <dbReference type="ChEBI" id="CHEBI:456216"/>
        <dbReference type="EC" id="6.3.2.10"/>
    </reaction>
</comment>
<comment type="caution">
    <text evidence="15">The sequence shown here is derived from an EMBL/GenBank/DDBJ whole genome shotgun (WGS) entry which is preliminary data.</text>
</comment>
<dbReference type="PANTHER" id="PTHR43024:SF1">
    <property type="entry name" value="UDP-N-ACETYLMURAMOYL-TRIPEPTIDE--D-ALANYL-D-ALANINE LIGASE"/>
    <property type="match status" value="1"/>
</dbReference>
<dbReference type="Proteomes" id="UP000294802">
    <property type="component" value="Unassembled WGS sequence"/>
</dbReference>
<comment type="function">
    <text evidence="10 11">Involved in cell wall formation. Catalyzes the final step in the synthesis of UDP-N-acetylmuramoyl-pentapeptide, the precursor of murein.</text>
</comment>
<dbReference type="GO" id="GO:0005737">
    <property type="term" value="C:cytoplasm"/>
    <property type="evidence" value="ECO:0007669"/>
    <property type="project" value="UniProtKB-SubCell"/>
</dbReference>
<evidence type="ECO:0000256" key="8">
    <source>
        <dbReference type="ARBA" id="ARBA00023306"/>
    </source>
</evidence>
<keyword evidence="7 10" id="KW-0573">Peptidoglycan synthesis</keyword>
<dbReference type="PANTHER" id="PTHR43024">
    <property type="entry name" value="UDP-N-ACETYLMURAMOYL-TRIPEPTIDE--D-ALANYL-D-ALANINE LIGASE"/>
    <property type="match status" value="1"/>
</dbReference>
<dbReference type="GO" id="GO:0047480">
    <property type="term" value="F:UDP-N-acetylmuramoyl-tripeptide-D-alanyl-D-alanine ligase activity"/>
    <property type="evidence" value="ECO:0007669"/>
    <property type="project" value="UniProtKB-UniRule"/>
</dbReference>
<evidence type="ECO:0000259" key="14">
    <source>
        <dbReference type="Pfam" id="PF08245"/>
    </source>
</evidence>
<keyword evidence="4 10" id="KW-0547">Nucleotide-binding</keyword>
<dbReference type="InterPro" id="IPR051046">
    <property type="entry name" value="MurCDEF_CellWall_CoF430Synth"/>
</dbReference>
<evidence type="ECO:0000259" key="13">
    <source>
        <dbReference type="Pfam" id="PF02875"/>
    </source>
</evidence>
<dbReference type="Gene3D" id="3.90.190.20">
    <property type="entry name" value="Mur ligase, C-terminal domain"/>
    <property type="match status" value="1"/>
</dbReference>
<dbReference type="GO" id="GO:0005524">
    <property type="term" value="F:ATP binding"/>
    <property type="evidence" value="ECO:0007669"/>
    <property type="project" value="UniProtKB-UniRule"/>
</dbReference>
<evidence type="ECO:0000256" key="10">
    <source>
        <dbReference type="HAMAP-Rule" id="MF_02019"/>
    </source>
</evidence>
<evidence type="ECO:0000313" key="15">
    <source>
        <dbReference type="EMBL" id="TDM10493.1"/>
    </source>
</evidence>
<dbReference type="InterPro" id="IPR035911">
    <property type="entry name" value="MurE/MurF_N"/>
</dbReference>
<feature type="domain" description="Mur ligase central" evidence="14">
    <location>
        <begin position="110"/>
        <end position="291"/>
    </location>
</feature>
<dbReference type="AlphaFoldDB" id="A0A4R6BTS5"/>
<dbReference type="Gene3D" id="3.40.1390.10">
    <property type="entry name" value="MurE/MurF, N-terminal domain"/>
    <property type="match status" value="1"/>
</dbReference>
<dbReference type="NCBIfam" id="TIGR01143">
    <property type="entry name" value="murF"/>
    <property type="match status" value="1"/>
</dbReference>
<feature type="domain" description="Mur ligase C-terminal" evidence="13">
    <location>
        <begin position="314"/>
        <end position="434"/>
    </location>
</feature>
<keyword evidence="6 10" id="KW-0133">Cell shape</keyword>
<feature type="domain" description="Mur ligase N-terminal catalytic" evidence="12">
    <location>
        <begin position="26"/>
        <end position="98"/>
    </location>
</feature>
<dbReference type="EMBL" id="SCWB01000010">
    <property type="protein sequence ID" value="TDM10493.1"/>
    <property type="molecule type" value="Genomic_DNA"/>
</dbReference>
<dbReference type="OrthoDB" id="9801978at2"/>
<dbReference type="GO" id="GO:0008766">
    <property type="term" value="F:UDP-N-acetylmuramoylalanyl-D-glutamyl-2,6-diaminopimelate-D-alanyl-D-alanine ligase activity"/>
    <property type="evidence" value="ECO:0007669"/>
    <property type="project" value="RHEA"/>
</dbReference>
<keyword evidence="9 10" id="KW-0961">Cell wall biogenesis/degradation</keyword>
<evidence type="ECO:0000256" key="1">
    <source>
        <dbReference type="ARBA" id="ARBA00022490"/>
    </source>
</evidence>
<dbReference type="Gene3D" id="3.40.1190.10">
    <property type="entry name" value="Mur-like, catalytic domain"/>
    <property type="match status" value="1"/>
</dbReference>
<reference evidence="15 16" key="1">
    <citation type="submission" date="2019-01" db="EMBL/GenBank/DDBJ databases">
        <title>Draft genome sequences of the type strains of six Macrococcus species.</title>
        <authorList>
            <person name="Mazhar S."/>
            <person name="Altermann E."/>
            <person name="Hill C."/>
            <person name="Mcauliffe O."/>
        </authorList>
    </citation>
    <scope>NUCLEOTIDE SEQUENCE [LARGE SCALE GENOMIC DNA]</scope>
    <source>
        <strain evidence="15 16">CCM4815</strain>
    </source>
</reference>
<dbReference type="Pfam" id="PF02875">
    <property type="entry name" value="Mur_ligase_C"/>
    <property type="match status" value="1"/>
</dbReference>
<keyword evidence="8 10" id="KW-0131">Cell cycle</keyword>
<dbReference type="UniPathway" id="UPA00219"/>
<dbReference type="GO" id="GO:0009252">
    <property type="term" value="P:peptidoglycan biosynthetic process"/>
    <property type="evidence" value="ECO:0007669"/>
    <property type="project" value="UniProtKB-UniRule"/>
</dbReference>
<keyword evidence="1 10" id="KW-0963">Cytoplasm</keyword>
<dbReference type="GO" id="GO:0051301">
    <property type="term" value="P:cell division"/>
    <property type="evidence" value="ECO:0007669"/>
    <property type="project" value="UniProtKB-KW"/>
</dbReference>
<evidence type="ECO:0000256" key="7">
    <source>
        <dbReference type="ARBA" id="ARBA00022984"/>
    </source>
</evidence>
<evidence type="ECO:0000313" key="16">
    <source>
        <dbReference type="Proteomes" id="UP000294802"/>
    </source>
</evidence>
<organism evidence="15 16">
    <name type="scientific">Macrococcus lamae</name>
    <dbReference type="NCBI Taxonomy" id="198484"/>
    <lineage>
        <taxon>Bacteria</taxon>
        <taxon>Bacillati</taxon>
        <taxon>Bacillota</taxon>
        <taxon>Bacilli</taxon>
        <taxon>Bacillales</taxon>
        <taxon>Staphylococcaceae</taxon>
        <taxon>Macrococcus</taxon>
    </lineage>
</organism>
<dbReference type="InterPro" id="IPR013221">
    <property type="entry name" value="Mur_ligase_cen"/>
</dbReference>
<feature type="binding site" evidence="10">
    <location>
        <begin position="112"/>
        <end position="118"/>
    </location>
    <ligand>
        <name>ATP</name>
        <dbReference type="ChEBI" id="CHEBI:30616"/>
    </ligand>
</feature>
<evidence type="ECO:0000256" key="9">
    <source>
        <dbReference type="ARBA" id="ARBA00023316"/>
    </source>
</evidence>
<dbReference type="InterPro" id="IPR036565">
    <property type="entry name" value="Mur-like_cat_sf"/>
</dbReference>
<dbReference type="HAMAP" id="MF_02019">
    <property type="entry name" value="MurF"/>
    <property type="match status" value="1"/>
</dbReference>
<accession>A0A4R6BTS5</accession>
<comment type="subcellular location">
    <subcellularLocation>
        <location evidence="10 11">Cytoplasm</location>
    </subcellularLocation>
</comment>
<dbReference type="RefSeq" id="WP_133443891.1">
    <property type="nucleotide sequence ID" value="NZ_SCWB01000010.1"/>
</dbReference>
<dbReference type="InterPro" id="IPR004101">
    <property type="entry name" value="Mur_ligase_C"/>
</dbReference>
<dbReference type="Pfam" id="PF08245">
    <property type="entry name" value="Mur_ligase_M"/>
    <property type="match status" value="1"/>
</dbReference>
<evidence type="ECO:0000256" key="6">
    <source>
        <dbReference type="ARBA" id="ARBA00022960"/>
    </source>
</evidence>
<dbReference type="SUPFAM" id="SSF53244">
    <property type="entry name" value="MurD-like peptide ligases, peptide-binding domain"/>
    <property type="match status" value="1"/>
</dbReference>
<dbReference type="GO" id="GO:0071555">
    <property type="term" value="P:cell wall organization"/>
    <property type="evidence" value="ECO:0007669"/>
    <property type="project" value="UniProtKB-KW"/>
</dbReference>
<evidence type="ECO:0000256" key="11">
    <source>
        <dbReference type="RuleBase" id="RU004136"/>
    </source>
</evidence>
<evidence type="ECO:0000256" key="5">
    <source>
        <dbReference type="ARBA" id="ARBA00022840"/>
    </source>
</evidence>
<dbReference type="InterPro" id="IPR036615">
    <property type="entry name" value="Mur_ligase_C_dom_sf"/>
</dbReference>
<dbReference type="InterPro" id="IPR000713">
    <property type="entry name" value="Mur_ligase_N"/>
</dbReference>
<evidence type="ECO:0000256" key="4">
    <source>
        <dbReference type="ARBA" id="ARBA00022741"/>
    </source>
</evidence>
<evidence type="ECO:0000256" key="2">
    <source>
        <dbReference type="ARBA" id="ARBA00022598"/>
    </source>
</evidence>
<evidence type="ECO:0000259" key="12">
    <source>
        <dbReference type="Pfam" id="PF01225"/>
    </source>
</evidence>
<keyword evidence="5 10" id="KW-0067">ATP-binding</keyword>
<name>A0A4R6BTS5_9STAP</name>
<dbReference type="GO" id="GO:0008360">
    <property type="term" value="P:regulation of cell shape"/>
    <property type="evidence" value="ECO:0007669"/>
    <property type="project" value="UniProtKB-KW"/>
</dbReference>
<protein>
    <recommendedName>
        <fullName evidence="10 11">UDP-N-acetylmuramoyl-tripeptide--D-alanyl-D-alanine ligase</fullName>
        <ecNumber evidence="10 11">6.3.2.10</ecNumber>
    </recommendedName>
    <alternativeName>
        <fullName evidence="10">D-alanyl-D-alanine-adding enzyme</fullName>
    </alternativeName>
</protein>
<dbReference type="InterPro" id="IPR005863">
    <property type="entry name" value="UDP-N-AcMur_synth"/>
</dbReference>
<keyword evidence="16" id="KW-1185">Reference proteome</keyword>
<dbReference type="EC" id="6.3.2.10" evidence="10 11"/>
<dbReference type="Pfam" id="PF01225">
    <property type="entry name" value="Mur_ligase"/>
    <property type="match status" value="1"/>
</dbReference>